<keyword evidence="2" id="KW-1185">Reference proteome</keyword>
<name>A0A557SVN3_9ARCH</name>
<accession>A0A557SVN3</accession>
<dbReference type="AlphaFoldDB" id="A0A557SVN3"/>
<dbReference type="RefSeq" id="WP_144730092.1">
    <property type="nucleotide sequence ID" value="NZ_ML675582.1"/>
</dbReference>
<reference evidence="1 2" key="1">
    <citation type="journal article" date="2019" name="Front. Microbiol.">
        <title>Ammonia Oxidation by the Arctic Terrestrial Thaumarchaeote Candidatus Nitrosocosmicus arcticus Is Stimulated by Increasing Temperatures.</title>
        <authorList>
            <person name="Alves R.J.E."/>
            <person name="Kerou M."/>
            <person name="Zappe A."/>
            <person name="Bittner R."/>
            <person name="Abby S.S."/>
            <person name="Schmidt H.A."/>
            <person name="Pfeifer K."/>
            <person name="Schleper C."/>
        </authorList>
    </citation>
    <scope>NUCLEOTIDE SEQUENCE [LARGE SCALE GENOMIC DNA]</scope>
    <source>
        <strain evidence="1 2">Kfb</strain>
    </source>
</reference>
<dbReference type="OrthoDB" id="8927at2157"/>
<proteinExistence type="predicted"/>
<comment type="caution">
    <text evidence="1">The sequence shown here is derived from an EMBL/GenBank/DDBJ whole genome shotgun (WGS) entry which is preliminary data.</text>
</comment>
<evidence type="ECO:0000313" key="2">
    <source>
        <dbReference type="Proteomes" id="UP000315289"/>
    </source>
</evidence>
<evidence type="ECO:0000313" key="1">
    <source>
        <dbReference type="EMBL" id="TVP40664.1"/>
    </source>
</evidence>
<gene>
    <name evidence="1" type="ORF">NARC_60051</name>
</gene>
<dbReference type="Proteomes" id="UP000315289">
    <property type="component" value="Unassembled WGS sequence"/>
</dbReference>
<organism evidence="1 2">
    <name type="scientific">Candidatus Nitrosocosmicus arcticus</name>
    <dbReference type="NCBI Taxonomy" id="2035267"/>
    <lineage>
        <taxon>Archaea</taxon>
        <taxon>Nitrososphaerota</taxon>
        <taxon>Nitrososphaeria</taxon>
        <taxon>Nitrososphaerales</taxon>
        <taxon>Nitrososphaeraceae</taxon>
        <taxon>Candidatus Nitrosocosmicus</taxon>
    </lineage>
</organism>
<dbReference type="EMBL" id="VOAH01000006">
    <property type="protein sequence ID" value="TVP40664.1"/>
    <property type="molecule type" value="Genomic_DNA"/>
</dbReference>
<protein>
    <submittedName>
        <fullName evidence="1">Uncharacterized protein</fullName>
    </submittedName>
</protein>
<sequence>MTKNAKDFRIQKLRNSIKFYLPRIEGYLEVVKKLSSEFEGMTLIEFDGYFEKKIEPTKYVRVEVHKNKLNEKSLIKQANDLRKILKQKSIAIEINNEMILVKDDSG</sequence>